<dbReference type="PROSITE" id="PS51257">
    <property type="entry name" value="PROKAR_LIPOPROTEIN"/>
    <property type="match status" value="1"/>
</dbReference>
<organism evidence="2 3">
    <name type="scientific">Pseudanabaena frigida</name>
    <dbReference type="NCBI Taxonomy" id="945775"/>
    <lineage>
        <taxon>Bacteria</taxon>
        <taxon>Bacillati</taxon>
        <taxon>Cyanobacteriota</taxon>
        <taxon>Cyanophyceae</taxon>
        <taxon>Pseudanabaenales</taxon>
        <taxon>Pseudanabaenaceae</taxon>
        <taxon>Pseudanabaena</taxon>
    </lineage>
</organism>
<dbReference type="Proteomes" id="UP000249467">
    <property type="component" value="Unassembled WGS sequence"/>
</dbReference>
<dbReference type="EMBL" id="QBML01000044">
    <property type="protein sequence ID" value="PZO36161.1"/>
    <property type="molecule type" value="Genomic_DNA"/>
</dbReference>
<dbReference type="PANTHER" id="PTHR39200">
    <property type="entry name" value="HYPOTHETICAL EXPORTED PROTEIN"/>
    <property type="match status" value="1"/>
</dbReference>
<dbReference type="PANTHER" id="PTHR39200:SF1">
    <property type="entry name" value="AUTO-TRANSPORTER ADHESIN HEAD GIN DOMAIN-CONTAINING PROTEIN-RELATED"/>
    <property type="match status" value="1"/>
</dbReference>
<sequence>MKSKLFRLTLCLAVLGMFTGCIFNLGGTGGSGIIKAESREVTTFSSISFKSVGKLKIQQTDKESLKIIAEDNILPILEGHVSGQTLYISNLNKLSINPTQPIEFIVEVKSLEHLDINGVGSIEVKDIQGKSLSVLLDGLGSVAIAGNVDVLDITLSGVGSFNGEELKAKQVTVRNKSMGSVVVNASETLDASVSGLGSIEYIGSPQVKESVKGMGSIRKR</sequence>
<dbReference type="Gene3D" id="2.160.20.120">
    <property type="match status" value="1"/>
</dbReference>
<reference evidence="2 3" key="2">
    <citation type="submission" date="2018-06" db="EMBL/GenBank/DDBJ databases">
        <title>Metagenomic assembly of (sub)arctic Cyanobacteria and their associated microbiome from non-axenic cultures.</title>
        <authorList>
            <person name="Baurain D."/>
        </authorList>
    </citation>
    <scope>NUCLEOTIDE SEQUENCE [LARGE SCALE GENOMIC DNA]</scope>
    <source>
        <strain evidence="2">ULC066bin1</strain>
    </source>
</reference>
<evidence type="ECO:0000313" key="2">
    <source>
        <dbReference type="EMBL" id="PZO36161.1"/>
    </source>
</evidence>
<dbReference type="Pfam" id="PF10988">
    <property type="entry name" value="DUF2807"/>
    <property type="match status" value="1"/>
</dbReference>
<reference evidence="2 3" key="1">
    <citation type="submission" date="2018-04" db="EMBL/GenBank/DDBJ databases">
        <authorList>
            <person name="Go L.Y."/>
            <person name="Mitchell J.A."/>
        </authorList>
    </citation>
    <scope>NUCLEOTIDE SEQUENCE [LARGE SCALE GENOMIC DNA]</scope>
    <source>
        <strain evidence="2">ULC066bin1</strain>
    </source>
</reference>
<comment type="caution">
    <text evidence="2">The sequence shown here is derived from an EMBL/GenBank/DDBJ whole genome shotgun (WGS) entry which is preliminary data.</text>
</comment>
<feature type="domain" description="Putative auto-transporter adhesin head GIN" evidence="1">
    <location>
        <begin position="44"/>
        <end position="205"/>
    </location>
</feature>
<accession>A0A2W4XKC6</accession>
<gene>
    <name evidence="2" type="ORF">DCF19_22300</name>
</gene>
<protein>
    <submittedName>
        <fullName evidence="2">DUF2807 domain-containing protein</fullName>
    </submittedName>
</protein>
<proteinExistence type="predicted"/>
<evidence type="ECO:0000259" key="1">
    <source>
        <dbReference type="Pfam" id="PF10988"/>
    </source>
</evidence>
<evidence type="ECO:0000313" key="3">
    <source>
        <dbReference type="Proteomes" id="UP000249467"/>
    </source>
</evidence>
<dbReference type="InterPro" id="IPR021255">
    <property type="entry name" value="DUF2807"/>
</dbReference>
<dbReference type="AlphaFoldDB" id="A0A2W4XKC6"/>
<name>A0A2W4XKC6_9CYAN</name>